<protein>
    <submittedName>
        <fullName evidence="1">Uncharacterized protein</fullName>
    </submittedName>
</protein>
<evidence type="ECO:0000313" key="1">
    <source>
        <dbReference type="EMBL" id="CAG7831155.1"/>
    </source>
</evidence>
<dbReference type="EMBL" id="CAJVCH010559049">
    <property type="protein sequence ID" value="CAG7831155.1"/>
    <property type="molecule type" value="Genomic_DNA"/>
</dbReference>
<organism evidence="1 2">
    <name type="scientific">Allacma fusca</name>
    <dbReference type="NCBI Taxonomy" id="39272"/>
    <lineage>
        <taxon>Eukaryota</taxon>
        <taxon>Metazoa</taxon>
        <taxon>Ecdysozoa</taxon>
        <taxon>Arthropoda</taxon>
        <taxon>Hexapoda</taxon>
        <taxon>Collembola</taxon>
        <taxon>Symphypleona</taxon>
        <taxon>Sminthuridae</taxon>
        <taxon>Allacma</taxon>
    </lineage>
</organism>
<accession>A0A8J2LYT6</accession>
<name>A0A8J2LYT6_9HEXA</name>
<reference evidence="1" key="1">
    <citation type="submission" date="2021-06" db="EMBL/GenBank/DDBJ databases">
        <authorList>
            <person name="Hodson N. C."/>
            <person name="Mongue J. A."/>
            <person name="Jaron S. K."/>
        </authorList>
    </citation>
    <scope>NUCLEOTIDE SEQUENCE</scope>
</reference>
<evidence type="ECO:0000313" key="2">
    <source>
        <dbReference type="Proteomes" id="UP000708208"/>
    </source>
</evidence>
<gene>
    <name evidence="1" type="ORF">AFUS01_LOCUS40911</name>
</gene>
<comment type="caution">
    <text evidence="1">The sequence shown here is derived from an EMBL/GenBank/DDBJ whole genome shotgun (WGS) entry which is preliminary data.</text>
</comment>
<sequence>MGQRLYAMFAIISTAFTLKVESRGWSDCEVKMTPLLKDMNDE</sequence>
<proteinExistence type="predicted"/>
<keyword evidence="2" id="KW-1185">Reference proteome</keyword>
<dbReference type="AlphaFoldDB" id="A0A8J2LYT6"/>
<dbReference type="Proteomes" id="UP000708208">
    <property type="component" value="Unassembled WGS sequence"/>
</dbReference>